<dbReference type="PANTHER" id="PTHR33303:SF2">
    <property type="entry name" value="COA-BINDING DOMAIN-CONTAINING PROTEIN"/>
    <property type="match status" value="1"/>
</dbReference>
<dbReference type="Gene3D" id="3.40.50.720">
    <property type="entry name" value="NAD(P)-binding Rossmann-like Domain"/>
    <property type="match status" value="1"/>
</dbReference>
<comment type="caution">
    <text evidence="2">The sequence shown here is derived from an EMBL/GenBank/DDBJ whole genome shotgun (WGS) entry which is preliminary data.</text>
</comment>
<protein>
    <submittedName>
        <fullName evidence="2">CoA-binding protein</fullName>
    </submittedName>
</protein>
<sequence length="150" mass="16493">MNNDLQIADKILAESRVIAVVGISPKPDRPSHYVAEYLQKHGYRIIPVNPVSAGTHILGEHCYATLTQAAAALAEQQIRIDLVDVFRKSELVEPIADEAIAIKARAFWLQMGIINEAATDKARAAGLDVVADRCTKVDHARWRAEQANRG</sequence>
<dbReference type="EMBL" id="JADOEL010000006">
    <property type="protein sequence ID" value="MBF8177865.1"/>
    <property type="molecule type" value="Genomic_DNA"/>
</dbReference>
<organism evidence="2 3">
    <name type="scientific">Herminiimonas contaminans</name>
    <dbReference type="NCBI Taxonomy" id="1111140"/>
    <lineage>
        <taxon>Bacteria</taxon>
        <taxon>Pseudomonadati</taxon>
        <taxon>Pseudomonadota</taxon>
        <taxon>Betaproteobacteria</taxon>
        <taxon>Burkholderiales</taxon>
        <taxon>Oxalobacteraceae</taxon>
        <taxon>Herminiimonas</taxon>
    </lineage>
</organism>
<evidence type="ECO:0000259" key="1">
    <source>
        <dbReference type="SMART" id="SM00881"/>
    </source>
</evidence>
<dbReference type="Pfam" id="PF13380">
    <property type="entry name" value="CoA_binding_2"/>
    <property type="match status" value="1"/>
</dbReference>
<dbReference type="Proteomes" id="UP000657372">
    <property type="component" value="Unassembled WGS sequence"/>
</dbReference>
<dbReference type="InterPro" id="IPR003781">
    <property type="entry name" value="CoA-bd"/>
</dbReference>
<dbReference type="SMART" id="SM00881">
    <property type="entry name" value="CoA_binding"/>
    <property type="match status" value="1"/>
</dbReference>
<evidence type="ECO:0000313" key="2">
    <source>
        <dbReference type="EMBL" id="MBF8177865.1"/>
    </source>
</evidence>
<dbReference type="RefSeq" id="WP_195875420.1">
    <property type="nucleotide sequence ID" value="NZ_JADOEL010000006.1"/>
</dbReference>
<name>A0ABS0ESN6_9BURK</name>
<proteinExistence type="predicted"/>
<accession>A0ABS0ESN6</accession>
<dbReference type="PANTHER" id="PTHR33303">
    <property type="entry name" value="CYTOPLASMIC PROTEIN-RELATED"/>
    <property type="match status" value="1"/>
</dbReference>
<reference evidence="2 3" key="1">
    <citation type="submission" date="2020-11" db="EMBL/GenBank/DDBJ databases">
        <title>WGS of Herminiimonas contaminans strain Marseille-Q4544 isolated from planarians Schmidtea mediterranea.</title>
        <authorList>
            <person name="Kangale L."/>
        </authorList>
    </citation>
    <scope>NUCLEOTIDE SEQUENCE [LARGE SCALE GENOMIC DNA]</scope>
    <source>
        <strain evidence="2 3">Marseille-Q4544</strain>
    </source>
</reference>
<keyword evidence="3" id="KW-1185">Reference proteome</keyword>
<dbReference type="InterPro" id="IPR036291">
    <property type="entry name" value="NAD(P)-bd_dom_sf"/>
</dbReference>
<feature type="domain" description="CoA-binding" evidence="1">
    <location>
        <begin position="12"/>
        <end position="113"/>
    </location>
</feature>
<dbReference type="SUPFAM" id="SSF51735">
    <property type="entry name" value="NAD(P)-binding Rossmann-fold domains"/>
    <property type="match status" value="1"/>
</dbReference>
<gene>
    <name evidence="2" type="ORF">IXC47_09245</name>
</gene>
<evidence type="ECO:0000313" key="3">
    <source>
        <dbReference type="Proteomes" id="UP000657372"/>
    </source>
</evidence>